<gene>
    <name evidence="4" type="primary">NUDCD3</name>
    <name evidence="4" type="ORF">OS493_037856</name>
</gene>
<proteinExistence type="predicted"/>
<dbReference type="Gene3D" id="2.60.40.790">
    <property type="match status" value="1"/>
</dbReference>
<dbReference type="PROSITE" id="PS51203">
    <property type="entry name" value="CS"/>
    <property type="match status" value="1"/>
</dbReference>
<feature type="region of interest" description="Disordered" evidence="2">
    <location>
        <begin position="78"/>
        <end position="117"/>
    </location>
</feature>
<dbReference type="OrthoDB" id="515366at2759"/>
<feature type="compositionally biased region" description="Polar residues" evidence="2">
    <location>
        <begin position="101"/>
        <end position="117"/>
    </location>
</feature>
<dbReference type="Proteomes" id="UP001163046">
    <property type="component" value="Unassembled WGS sequence"/>
</dbReference>
<organism evidence="4 5">
    <name type="scientific">Desmophyllum pertusum</name>
    <dbReference type="NCBI Taxonomy" id="174260"/>
    <lineage>
        <taxon>Eukaryota</taxon>
        <taxon>Metazoa</taxon>
        <taxon>Cnidaria</taxon>
        <taxon>Anthozoa</taxon>
        <taxon>Hexacorallia</taxon>
        <taxon>Scleractinia</taxon>
        <taxon>Caryophylliina</taxon>
        <taxon>Caryophylliidae</taxon>
        <taxon>Desmophyllum</taxon>
    </lineage>
</organism>
<evidence type="ECO:0000313" key="5">
    <source>
        <dbReference type="Proteomes" id="UP001163046"/>
    </source>
</evidence>
<sequence>MAVKMDTAKFDDVLMGILQHCEQVQPFLDSIFSFLARRTDFFQVMRHRDDKMGFPPGVAEKIVLKIFKNYQQIVARTSNQAQEKVSEKRNPKARDDLPSVCPSTNQTTSSENAGTSVVMSTASSDAIPAVTHSLEVETSPCSDQIETQQPATEATCSASADSTSTAISTSSSQAKEDVESSEAKGLIPGKSADCYNGAVLDKYSWSQTISEIEVKIPVPSSVTKGRDVGVEIKSSHLKVWLKKGISAESDSNVLIDGKLQRTIKCEDSMWLLEGGKYIVVNLDKTEERFWTAVLEGDAEIDKTKVDTTRDISDFDEQTQSDFHHVMYDHRQKLQGKPTSQEVKTHDLLKQAWNAKGSPFAGTDFDPSKVNISPSYG</sequence>
<feature type="compositionally biased region" description="Basic and acidic residues" evidence="2">
    <location>
        <begin position="84"/>
        <end position="97"/>
    </location>
</feature>
<feature type="domain" description="CS" evidence="3">
    <location>
        <begin position="198"/>
        <end position="294"/>
    </location>
</feature>
<evidence type="ECO:0000256" key="2">
    <source>
        <dbReference type="SAM" id="MobiDB-lite"/>
    </source>
</evidence>
<reference evidence="4" key="1">
    <citation type="submission" date="2023-01" db="EMBL/GenBank/DDBJ databases">
        <title>Genome assembly of the deep-sea coral Lophelia pertusa.</title>
        <authorList>
            <person name="Herrera S."/>
            <person name="Cordes E."/>
        </authorList>
    </citation>
    <scope>NUCLEOTIDE SEQUENCE</scope>
    <source>
        <strain evidence="4">USNM1676648</strain>
        <tissue evidence="4">Polyp</tissue>
    </source>
</reference>
<keyword evidence="5" id="KW-1185">Reference proteome</keyword>
<dbReference type="InterPro" id="IPR037898">
    <property type="entry name" value="NudC_fam"/>
</dbReference>
<comment type="caution">
    <text evidence="4">The sequence shown here is derived from an EMBL/GenBank/DDBJ whole genome shotgun (WGS) entry which is preliminary data.</text>
</comment>
<dbReference type="AlphaFoldDB" id="A0A9W9ZHR5"/>
<dbReference type="InterPro" id="IPR007052">
    <property type="entry name" value="CS_dom"/>
</dbReference>
<dbReference type="PANTHER" id="PTHR12356:SF19">
    <property type="entry name" value="NUDC DOMAIN-CONTAINING PROTEIN 3"/>
    <property type="match status" value="1"/>
</dbReference>
<dbReference type="InterPro" id="IPR025934">
    <property type="entry name" value="NudC_N_dom"/>
</dbReference>
<name>A0A9W9ZHR5_9CNID</name>
<feature type="region of interest" description="Disordered" evidence="2">
    <location>
        <begin position="357"/>
        <end position="376"/>
    </location>
</feature>
<accession>A0A9W9ZHR5</accession>
<dbReference type="GO" id="GO:0051082">
    <property type="term" value="F:unfolded protein binding"/>
    <property type="evidence" value="ECO:0007669"/>
    <property type="project" value="TreeGrafter"/>
</dbReference>
<dbReference type="PANTHER" id="PTHR12356">
    <property type="entry name" value="NUCLEAR MOVEMENT PROTEIN NUDC"/>
    <property type="match status" value="1"/>
</dbReference>
<dbReference type="GO" id="GO:0006457">
    <property type="term" value="P:protein folding"/>
    <property type="evidence" value="ECO:0007669"/>
    <property type="project" value="TreeGrafter"/>
</dbReference>
<dbReference type="SUPFAM" id="SSF49764">
    <property type="entry name" value="HSP20-like chaperones"/>
    <property type="match status" value="1"/>
</dbReference>
<feature type="compositionally biased region" description="Polar residues" evidence="2">
    <location>
        <begin position="139"/>
        <end position="150"/>
    </location>
</feature>
<dbReference type="InterPro" id="IPR008978">
    <property type="entry name" value="HSP20-like_chaperone"/>
</dbReference>
<keyword evidence="1" id="KW-0597">Phosphoprotein</keyword>
<evidence type="ECO:0000313" key="4">
    <source>
        <dbReference type="EMBL" id="KAJ7381978.1"/>
    </source>
</evidence>
<feature type="region of interest" description="Disordered" evidence="2">
    <location>
        <begin position="134"/>
        <end position="183"/>
    </location>
</feature>
<feature type="compositionally biased region" description="Low complexity" evidence="2">
    <location>
        <begin position="151"/>
        <end position="172"/>
    </location>
</feature>
<evidence type="ECO:0000256" key="1">
    <source>
        <dbReference type="ARBA" id="ARBA00022553"/>
    </source>
</evidence>
<dbReference type="EMBL" id="MU825951">
    <property type="protein sequence ID" value="KAJ7381978.1"/>
    <property type="molecule type" value="Genomic_DNA"/>
</dbReference>
<dbReference type="GO" id="GO:0005737">
    <property type="term" value="C:cytoplasm"/>
    <property type="evidence" value="ECO:0007669"/>
    <property type="project" value="TreeGrafter"/>
</dbReference>
<dbReference type="Pfam" id="PF14050">
    <property type="entry name" value="Nudc_N"/>
    <property type="match status" value="1"/>
</dbReference>
<protein>
    <submittedName>
        <fullName evidence="4">Protein localization to pericentriolar material</fullName>
    </submittedName>
</protein>
<dbReference type="Pfam" id="PF04969">
    <property type="entry name" value="CS"/>
    <property type="match status" value="1"/>
</dbReference>
<dbReference type="CDD" id="cd06467">
    <property type="entry name" value="p23_NUDC_like"/>
    <property type="match status" value="1"/>
</dbReference>
<evidence type="ECO:0000259" key="3">
    <source>
        <dbReference type="PROSITE" id="PS51203"/>
    </source>
</evidence>